<proteinExistence type="predicted"/>
<feature type="region of interest" description="Disordered" evidence="1">
    <location>
        <begin position="1"/>
        <end position="50"/>
    </location>
</feature>
<keyword evidence="3" id="KW-1185">Reference proteome</keyword>
<dbReference type="EMBL" id="VSRR010002319">
    <property type="protein sequence ID" value="MPC30789.1"/>
    <property type="molecule type" value="Genomic_DNA"/>
</dbReference>
<organism evidence="2 3">
    <name type="scientific">Portunus trituberculatus</name>
    <name type="common">Swimming crab</name>
    <name type="synonym">Neptunus trituberculatus</name>
    <dbReference type="NCBI Taxonomy" id="210409"/>
    <lineage>
        <taxon>Eukaryota</taxon>
        <taxon>Metazoa</taxon>
        <taxon>Ecdysozoa</taxon>
        <taxon>Arthropoda</taxon>
        <taxon>Crustacea</taxon>
        <taxon>Multicrustacea</taxon>
        <taxon>Malacostraca</taxon>
        <taxon>Eumalacostraca</taxon>
        <taxon>Eucarida</taxon>
        <taxon>Decapoda</taxon>
        <taxon>Pleocyemata</taxon>
        <taxon>Brachyura</taxon>
        <taxon>Eubrachyura</taxon>
        <taxon>Portunoidea</taxon>
        <taxon>Portunidae</taxon>
        <taxon>Portuninae</taxon>
        <taxon>Portunus</taxon>
    </lineage>
</organism>
<evidence type="ECO:0000313" key="3">
    <source>
        <dbReference type="Proteomes" id="UP000324222"/>
    </source>
</evidence>
<accession>A0A5B7EBN8</accession>
<gene>
    <name evidence="2" type="ORF">E2C01_024058</name>
</gene>
<dbReference type="Proteomes" id="UP000324222">
    <property type="component" value="Unassembled WGS sequence"/>
</dbReference>
<evidence type="ECO:0000256" key="1">
    <source>
        <dbReference type="SAM" id="MobiDB-lite"/>
    </source>
</evidence>
<evidence type="ECO:0000313" key="2">
    <source>
        <dbReference type="EMBL" id="MPC30789.1"/>
    </source>
</evidence>
<feature type="compositionally biased region" description="Basic residues" evidence="1">
    <location>
        <begin position="9"/>
        <end position="23"/>
    </location>
</feature>
<protein>
    <submittedName>
        <fullName evidence="2">Uncharacterized protein</fullName>
    </submittedName>
</protein>
<name>A0A5B7EBN8_PORTR</name>
<reference evidence="2 3" key="1">
    <citation type="submission" date="2019-05" db="EMBL/GenBank/DDBJ databases">
        <title>Another draft genome of Portunus trituberculatus and its Hox gene families provides insights of decapod evolution.</title>
        <authorList>
            <person name="Jeong J.-H."/>
            <person name="Song I."/>
            <person name="Kim S."/>
            <person name="Choi T."/>
            <person name="Kim D."/>
            <person name="Ryu S."/>
            <person name="Kim W."/>
        </authorList>
    </citation>
    <scope>NUCLEOTIDE SEQUENCE [LARGE SCALE GENOMIC DNA]</scope>
    <source>
        <tissue evidence="2">Muscle</tissue>
    </source>
</reference>
<dbReference type="AlphaFoldDB" id="A0A5B7EBN8"/>
<sequence length="64" mass="7244">MEKEEKDKTKNKKNKNKKRKRKTPPPSSPPEGFSDCQDIRGGGKGGKKGYDIIEDFWEGSGIYV</sequence>
<comment type="caution">
    <text evidence="2">The sequence shown here is derived from an EMBL/GenBank/DDBJ whole genome shotgun (WGS) entry which is preliminary data.</text>
</comment>